<dbReference type="InterPro" id="IPR018123">
    <property type="entry name" value="WWE-dom_subgr"/>
</dbReference>
<dbReference type="InterPro" id="IPR052056">
    <property type="entry name" value="Mono-ARTD/PARP"/>
</dbReference>
<evidence type="ECO:0000256" key="3">
    <source>
        <dbReference type="ARBA" id="ARBA00022679"/>
    </source>
</evidence>
<keyword evidence="2 6" id="KW-0328">Glycosyltransferase</keyword>
<feature type="domain" description="Macro" evidence="9">
    <location>
        <begin position="40"/>
        <end position="225"/>
    </location>
</feature>
<organism evidence="10 11">
    <name type="scientific">Limulus polyphemus</name>
    <name type="common">Atlantic horseshoe crab</name>
    <dbReference type="NCBI Taxonomy" id="6850"/>
    <lineage>
        <taxon>Eukaryota</taxon>
        <taxon>Metazoa</taxon>
        <taxon>Ecdysozoa</taxon>
        <taxon>Arthropoda</taxon>
        <taxon>Chelicerata</taxon>
        <taxon>Merostomata</taxon>
        <taxon>Xiphosura</taxon>
        <taxon>Limulidae</taxon>
        <taxon>Limulus</taxon>
    </lineage>
</organism>
<evidence type="ECO:0000259" key="9">
    <source>
        <dbReference type="PROSITE" id="PS51154"/>
    </source>
</evidence>
<keyword evidence="3 6" id="KW-0808">Transferase</keyword>
<dbReference type="SUPFAM" id="SSF56399">
    <property type="entry name" value="ADP-ribosylation"/>
    <property type="match status" value="1"/>
</dbReference>
<dbReference type="Pfam" id="PF01661">
    <property type="entry name" value="Macro"/>
    <property type="match status" value="1"/>
</dbReference>
<keyword evidence="5" id="KW-0539">Nucleus</keyword>
<dbReference type="InterPro" id="IPR004170">
    <property type="entry name" value="WWE_dom"/>
</dbReference>
<feature type="domain" description="WWE" evidence="7">
    <location>
        <begin position="215"/>
        <end position="291"/>
    </location>
</feature>
<feature type="domain" description="PARP catalytic" evidence="8">
    <location>
        <begin position="491"/>
        <end position="702"/>
    </location>
</feature>
<keyword evidence="10" id="KW-1185">Reference proteome</keyword>
<evidence type="ECO:0000256" key="6">
    <source>
        <dbReference type="RuleBase" id="RU362114"/>
    </source>
</evidence>
<evidence type="ECO:0000313" key="10">
    <source>
        <dbReference type="Proteomes" id="UP000694941"/>
    </source>
</evidence>
<protein>
    <recommendedName>
        <fullName evidence="6">Poly [ADP-ribose] polymerase</fullName>
        <shortName evidence="6">PARP</shortName>
        <ecNumber evidence="6">2.4.2.-</ecNumber>
    </recommendedName>
</protein>
<dbReference type="InterPro" id="IPR043472">
    <property type="entry name" value="Macro_dom-like"/>
</dbReference>
<accession>A0ABM1T8D4</accession>
<dbReference type="GeneID" id="111087946"/>
<dbReference type="SUPFAM" id="SSF52949">
    <property type="entry name" value="Macro domain-like"/>
    <property type="match status" value="1"/>
</dbReference>
<proteinExistence type="predicted"/>
<evidence type="ECO:0000259" key="7">
    <source>
        <dbReference type="PROSITE" id="PS50918"/>
    </source>
</evidence>
<dbReference type="RefSeq" id="XP_022252140.1">
    <property type="nucleotide sequence ID" value="XM_022396432.1"/>
</dbReference>
<dbReference type="PROSITE" id="PS51059">
    <property type="entry name" value="PARP_CATALYTIC"/>
    <property type="match status" value="1"/>
</dbReference>
<dbReference type="InterPro" id="IPR002589">
    <property type="entry name" value="Macro_dom"/>
</dbReference>
<dbReference type="PROSITE" id="PS51154">
    <property type="entry name" value="MACRO"/>
    <property type="match status" value="1"/>
</dbReference>
<dbReference type="Pfam" id="PF02825">
    <property type="entry name" value="WWE"/>
    <property type="match status" value="2"/>
</dbReference>
<dbReference type="SUPFAM" id="SSF117839">
    <property type="entry name" value="WWE domain"/>
    <property type="match status" value="2"/>
</dbReference>
<dbReference type="SMART" id="SM00506">
    <property type="entry name" value="A1pp"/>
    <property type="match status" value="1"/>
</dbReference>
<sequence>MDITKHHYPVFYSSEFVSFQKTLKSELDITTSVPSEVLKALSIQTVTGQQIQIEISNGIIIYEQVDAIVNPMNENLNYDNGLAKGIVEAGGLSVQQETTSYVEQNRKLLPKEIVCLSAGDLPCKHLIHMIVPHWKGGMNNEEDALYKTIYYALLLANNIQAQSVALPALGPGVFEFPEDVCATCTWKAIKQFAKDVQVLNLHTIRCIFFQPRVVQAFEFLGKAYRSFSWQWEENGSFRHYSFEVCGKLSKEYENDPTGIIHLEIDEKNYVIYFANMTQVNMKTQFRRKIKCVPVKHSVVQWTYKNEHTTFNPYTQAQSDFIQSMFQFEIPREIKICENNYIFDFKLMCQLNVQTGITHSIQQQNVIPNTDHMILDNMNFRQNPTFKVKLTGPQSKLPFVKCMLEEKMKELFKKDLLVLQYNPSKKLINEINQITNKFGVLCCVQNDSTCENKKCIIHLVGHTSAVAYAKNAILEEVLSSFESTTKPQVFHIPSHWDGNQENTTKLVSLKEGCTELKDIETKFYLSMKMYKIVEVFRIQNTWLWQKYSQSKKLLELKNNGSSNEKLLFHGTSNDKPEKIYDSEEGFDMRFSTEGKWGNANYFAENAKYCDACAYSNPDGSQEIFLANVITGDSITLPSDPMLRMPPKKPRYLGSSRCIQFEETRYDTVKGLAQDSTVYMTYDNLKAYPAYLIRYRHYQGNSCVLF</sequence>
<dbReference type="InterPro" id="IPR037197">
    <property type="entry name" value="WWE_dom_sf"/>
</dbReference>
<evidence type="ECO:0000256" key="2">
    <source>
        <dbReference type="ARBA" id="ARBA00022676"/>
    </source>
</evidence>
<dbReference type="PANTHER" id="PTHR14453">
    <property type="entry name" value="PARP/ZINC FINGER CCCH TYPE DOMAIN CONTAINING PROTEIN"/>
    <property type="match status" value="1"/>
</dbReference>
<reference evidence="11" key="1">
    <citation type="submission" date="2025-08" db="UniProtKB">
        <authorList>
            <consortium name="RefSeq"/>
        </authorList>
    </citation>
    <scope>IDENTIFICATION</scope>
    <source>
        <tissue evidence="11">Muscle</tissue>
    </source>
</reference>
<dbReference type="Gene3D" id="3.30.720.50">
    <property type="match status" value="2"/>
</dbReference>
<dbReference type="Pfam" id="PF00644">
    <property type="entry name" value="PARP"/>
    <property type="match status" value="1"/>
</dbReference>
<dbReference type="Gene3D" id="3.90.228.10">
    <property type="match status" value="1"/>
</dbReference>
<comment type="subcellular location">
    <subcellularLocation>
        <location evidence="1">Nucleus</location>
    </subcellularLocation>
</comment>
<dbReference type="Gene3D" id="3.40.220.10">
    <property type="entry name" value="Leucine Aminopeptidase, subunit E, domain 1"/>
    <property type="match status" value="1"/>
</dbReference>
<evidence type="ECO:0000313" key="11">
    <source>
        <dbReference type="RefSeq" id="XP_022252140.1"/>
    </source>
</evidence>
<dbReference type="EC" id="2.4.2.-" evidence="6"/>
<dbReference type="SMART" id="SM00678">
    <property type="entry name" value="WWE"/>
    <property type="match status" value="2"/>
</dbReference>
<evidence type="ECO:0000256" key="4">
    <source>
        <dbReference type="ARBA" id="ARBA00023027"/>
    </source>
</evidence>
<keyword evidence="4 6" id="KW-0520">NAD</keyword>
<dbReference type="Proteomes" id="UP000694941">
    <property type="component" value="Unplaced"/>
</dbReference>
<dbReference type="PANTHER" id="PTHR14453:SF67">
    <property type="entry name" value="POLY [ADP-RIBOSE] POLYMERASE"/>
    <property type="match status" value="1"/>
</dbReference>
<evidence type="ECO:0000256" key="5">
    <source>
        <dbReference type="ARBA" id="ARBA00023242"/>
    </source>
</evidence>
<name>A0ABM1T8D4_LIMPO</name>
<evidence type="ECO:0000256" key="1">
    <source>
        <dbReference type="ARBA" id="ARBA00004123"/>
    </source>
</evidence>
<dbReference type="InterPro" id="IPR012317">
    <property type="entry name" value="Poly(ADP-ribose)pol_cat_dom"/>
</dbReference>
<dbReference type="PROSITE" id="PS50918">
    <property type="entry name" value="WWE"/>
    <property type="match status" value="1"/>
</dbReference>
<gene>
    <name evidence="11" type="primary">LOC111087946</name>
</gene>
<evidence type="ECO:0000259" key="8">
    <source>
        <dbReference type="PROSITE" id="PS51059"/>
    </source>
</evidence>